<dbReference type="KEGG" id="gtt:GUITHDRAFT_99663"/>
<accession>L1K3T1</accession>
<evidence type="ECO:0000313" key="1">
    <source>
        <dbReference type="EMBL" id="EKX55023.1"/>
    </source>
</evidence>
<dbReference type="EMBL" id="JH992966">
    <property type="protein sequence ID" value="EKX55023.1"/>
    <property type="molecule type" value="Genomic_DNA"/>
</dbReference>
<sequence length="91" mass="9513">MFGVLLEMYGHGLSGSTMHAVNADILDLCYSSSKTEAGAAACIAKGHGLKTYQEKKQFLQGLSEGLKKCPYVTCMISTPGDPAVSPGISTV</sequence>
<name>L1K3T1_GUITC</name>
<dbReference type="Proteomes" id="UP000011087">
    <property type="component" value="Unassembled WGS sequence"/>
</dbReference>
<dbReference type="HOGENOM" id="CLU_2431655_0_0_1"/>
<reference evidence="3" key="2">
    <citation type="submission" date="2012-11" db="EMBL/GenBank/DDBJ databases">
        <authorList>
            <person name="Kuo A."/>
            <person name="Curtis B.A."/>
            <person name="Tanifuji G."/>
            <person name="Burki F."/>
            <person name="Gruber A."/>
            <person name="Irimia M."/>
            <person name="Maruyama S."/>
            <person name="Arias M.C."/>
            <person name="Ball S.G."/>
            <person name="Gile G.H."/>
            <person name="Hirakawa Y."/>
            <person name="Hopkins J.F."/>
            <person name="Rensing S.A."/>
            <person name="Schmutz J."/>
            <person name="Symeonidi A."/>
            <person name="Elias M."/>
            <person name="Eveleigh R.J."/>
            <person name="Herman E.K."/>
            <person name="Klute M.J."/>
            <person name="Nakayama T."/>
            <person name="Obornik M."/>
            <person name="Reyes-Prieto A."/>
            <person name="Armbrust E.V."/>
            <person name="Aves S.J."/>
            <person name="Beiko R.G."/>
            <person name="Coutinho P."/>
            <person name="Dacks J.B."/>
            <person name="Durnford D.G."/>
            <person name="Fast N.M."/>
            <person name="Green B.R."/>
            <person name="Grisdale C."/>
            <person name="Hempe F."/>
            <person name="Henrissat B."/>
            <person name="Hoppner M.P."/>
            <person name="Ishida K.-I."/>
            <person name="Kim E."/>
            <person name="Koreny L."/>
            <person name="Kroth P.G."/>
            <person name="Liu Y."/>
            <person name="Malik S.-B."/>
            <person name="Maier U.G."/>
            <person name="McRose D."/>
            <person name="Mock T."/>
            <person name="Neilson J.A."/>
            <person name="Onodera N.T."/>
            <person name="Poole A.M."/>
            <person name="Pritham E.J."/>
            <person name="Richards T.A."/>
            <person name="Rocap G."/>
            <person name="Roy S.W."/>
            <person name="Sarai C."/>
            <person name="Schaack S."/>
            <person name="Shirato S."/>
            <person name="Slamovits C.H."/>
            <person name="Spencer D.F."/>
            <person name="Suzuki S."/>
            <person name="Worden A.Z."/>
            <person name="Zauner S."/>
            <person name="Barry K."/>
            <person name="Bell C."/>
            <person name="Bharti A.K."/>
            <person name="Crow J.A."/>
            <person name="Grimwood J."/>
            <person name="Kramer R."/>
            <person name="Lindquist E."/>
            <person name="Lucas S."/>
            <person name="Salamov A."/>
            <person name="McFadden G.I."/>
            <person name="Lane C.E."/>
            <person name="Keeling P.J."/>
            <person name="Gray M.W."/>
            <person name="Grigoriev I.V."/>
            <person name="Archibald J.M."/>
        </authorList>
    </citation>
    <scope>NUCLEOTIDE SEQUENCE</scope>
    <source>
        <strain evidence="3">CCMP2712</strain>
    </source>
</reference>
<reference evidence="1 3" key="1">
    <citation type="journal article" date="2012" name="Nature">
        <title>Algal genomes reveal evolutionary mosaicism and the fate of nucleomorphs.</title>
        <authorList>
            <consortium name="DOE Joint Genome Institute"/>
            <person name="Curtis B.A."/>
            <person name="Tanifuji G."/>
            <person name="Burki F."/>
            <person name="Gruber A."/>
            <person name="Irimia M."/>
            <person name="Maruyama S."/>
            <person name="Arias M.C."/>
            <person name="Ball S.G."/>
            <person name="Gile G.H."/>
            <person name="Hirakawa Y."/>
            <person name="Hopkins J.F."/>
            <person name="Kuo A."/>
            <person name="Rensing S.A."/>
            <person name="Schmutz J."/>
            <person name="Symeonidi A."/>
            <person name="Elias M."/>
            <person name="Eveleigh R.J."/>
            <person name="Herman E.K."/>
            <person name="Klute M.J."/>
            <person name="Nakayama T."/>
            <person name="Obornik M."/>
            <person name="Reyes-Prieto A."/>
            <person name="Armbrust E.V."/>
            <person name="Aves S.J."/>
            <person name="Beiko R.G."/>
            <person name="Coutinho P."/>
            <person name="Dacks J.B."/>
            <person name="Durnford D.G."/>
            <person name="Fast N.M."/>
            <person name="Green B.R."/>
            <person name="Grisdale C.J."/>
            <person name="Hempel F."/>
            <person name="Henrissat B."/>
            <person name="Hoppner M.P."/>
            <person name="Ishida K."/>
            <person name="Kim E."/>
            <person name="Koreny L."/>
            <person name="Kroth P.G."/>
            <person name="Liu Y."/>
            <person name="Malik S.B."/>
            <person name="Maier U.G."/>
            <person name="McRose D."/>
            <person name="Mock T."/>
            <person name="Neilson J.A."/>
            <person name="Onodera N.T."/>
            <person name="Poole A.M."/>
            <person name="Pritham E.J."/>
            <person name="Richards T.A."/>
            <person name="Rocap G."/>
            <person name="Roy S.W."/>
            <person name="Sarai C."/>
            <person name="Schaack S."/>
            <person name="Shirato S."/>
            <person name="Slamovits C.H."/>
            <person name="Spencer D.F."/>
            <person name="Suzuki S."/>
            <person name="Worden A.Z."/>
            <person name="Zauner S."/>
            <person name="Barry K."/>
            <person name="Bell C."/>
            <person name="Bharti A.K."/>
            <person name="Crow J.A."/>
            <person name="Grimwood J."/>
            <person name="Kramer R."/>
            <person name="Lindquist E."/>
            <person name="Lucas S."/>
            <person name="Salamov A."/>
            <person name="McFadden G.I."/>
            <person name="Lane C.E."/>
            <person name="Keeling P.J."/>
            <person name="Gray M.W."/>
            <person name="Grigoriev I.V."/>
            <person name="Archibald J.M."/>
        </authorList>
    </citation>
    <scope>NUCLEOTIDE SEQUENCE</scope>
    <source>
        <strain evidence="1 3">CCMP2712</strain>
    </source>
</reference>
<keyword evidence="3" id="KW-1185">Reference proteome</keyword>
<evidence type="ECO:0000313" key="2">
    <source>
        <dbReference type="EnsemblProtists" id="EKX55023"/>
    </source>
</evidence>
<proteinExistence type="predicted"/>
<dbReference type="RefSeq" id="XP_005842003.1">
    <property type="nucleotide sequence ID" value="XM_005841946.1"/>
</dbReference>
<gene>
    <name evidence="1" type="ORF">GUITHDRAFT_99663</name>
</gene>
<dbReference type="GeneID" id="17311521"/>
<evidence type="ECO:0000313" key="3">
    <source>
        <dbReference type="Proteomes" id="UP000011087"/>
    </source>
</evidence>
<reference evidence="2" key="3">
    <citation type="submission" date="2016-03" db="UniProtKB">
        <authorList>
            <consortium name="EnsemblProtists"/>
        </authorList>
    </citation>
    <scope>IDENTIFICATION</scope>
</reference>
<dbReference type="AlphaFoldDB" id="L1K3T1"/>
<protein>
    <submittedName>
        <fullName evidence="1 2">Uncharacterized protein</fullName>
    </submittedName>
</protein>
<dbReference type="PaxDb" id="55529-EKX55023"/>
<organism evidence="1">
    <name type="scientific">Guillardia theta (strain CCMP2712)</name>
    <name type="common">Cryptophyte</name>
    <dbReference type="NCBI Taxonomy" id="905079"/>
    <lineage>
        <taxon>Eukaryota</taxon>
        <taxon>Cryptophyceae</taxon>
        <taxon>Pyrenomonadales</taxon>
        <taxon>Geminigeraceae</taxon>
        <taxon>Guillardia</taxon>
    </lineage>
</organism>
<dbReference type="EnsemblProtists" id="EKX55023">
    <property type="protein sequence ID" value="EKX55023"/>
    <property type="gene ID" value="GUITHDRAFT_99663"/>
</dbReference>